<reference evidence="1 2" key="1">
    <citation type="journal article" name="Sci. Rep.">
        <title>Genome-scale phylogenetic analyses confirm Olpidium as the closest living zoosporic fungus to the non-flagellated, terrestrial fungi.</title>
        <authorList>
            <person name="Chang Y."/>
            <person name="Rochon D."/>
            <person name="Sekimoto S."/>
            <person name="Wang Y."/>
            <person name="Chovatia M."/>
            <person name="Sandor L."/>
            <person name="Salamov A."/>
            <person name="Grigoriev I.V."/>
            <person name="Stajich J.E."/>
            <person name="Spatafora J.W."/>
        </authorList>
    </citation>
    <scope>NUCLEOTIDE SEQUENCE [LARGE SCALE GENOMIC DNA]</scope>
    <source>
        <strain evidence="1">S191</strain>
    </source>
</reference>
<name>A0A8H8DFQ4_9FUNG</name>
<sequence length="145" mass="15789">MYQEGPISWRSACQKCIATSSCEAEFVAGSAAAQEVAWLRSIFKGIDDRVAKAPTTLFINNSGAAKLAADAKASKRSKHIDIRYHHLRRCAADGIIAITRVSSAENVADICAKPLDRIKFTGLRERLGMCIKDANEKPPELKDVA</sequence>
<evidence type="ECO:0000313" key="2">
    <source>
        <dbReference type="Proteomes" id="UP000673691"/>
    </source>
</evidence>
<dbReference type="EMBL" id="JAEFCI010012138">
    <property type="protein sequence ID" value="KAG5456187.1"/>
    <property type="molecule type" value="Genomic_DNA"/>
</dbReference>
<organism evidence="1 2">
    <name type="scientific">Olpidium bornovanus</name>
    <dbReference type="NCBI Taxonomy" id="278681"/>
    <lineage>
        <taxon>Eukaryota</taxon>
        <taxon>Fungi</taxon>
        <taxon>Fungi incertae sedis</taxon>
        <taxon>Olpidiomycota</taxon>
        <taxon>Olpidiomycotina</taxon>
        <taxon>Olpidiomycetes</taxon>
        <taxon>Olpidiales</taxon>
        <taxon>Olpidiaceae</taxon>
        <taxon>Olpidium</taxon>
    </lineage>
</organism>
<proteinExistence type="predicted"/>
<evidence type="ECO:0000313" key="1">
    <source>
        <dbReference type="EMBL" id="KAG5456187.1"/>
    </source>
</evidence>
<dbReference type="AlphaFoldDB" id="A0A8H8DFQ4"/>
<dbReference type="PANTHER" id="PTHR11439">
    <property type="entry name" value="GAG-POL-RELATED RETROTRANSPOSON"/>
    <property type="match status" value="1"/>
</dbReference>
<comment type="caution">
    <text evidence="1">The sequence shown here is derived from an EMBL/GenBank/DDBJ whole genome shotgun (WGS) entry which is preliminary data.</text>
</comment>
<keyword evidence="2" id="KW-1185">Reference proteome</keyword>
<dbReference type="PANTHER" id="PTHR11439:SF483">
    <property type="entry name" value="PEPTIDE SYNTHASE GLIP-LIKE, PUTATIVE (AFU_ORTHOLOGUE AFUA_3G12920)-RELATED"/>
    <property type="match status" value="1"/>
</dbReference>
<gene>
    <name evidence="1" type="ORF">BJ554DRAFT_4139</name>
</gene>
<dbReference type="CDD" id="cd09272">
    <property type="entry name" value="RNase_HI_RT_Ty1"/>
    <property type="match status" value="1"/>
</dbReference>
<dbReference type="OrthoDB" id="3344688at2759"/>
<dbReference type="Proteomes" id="UP000673691">
    <property type="component" value="Unassembled WGS sequence"/>
</dbReference>
<protein>
    <submittedName>
        <fullName evidence="1">Uncharacterized protein</fullName>
    </submittedName>
</protein>
<accession>A0A8H8DFQ4</accession>